<dbReference type="PROSITE" id="PS50283">
    <property type="entry name" value="NA_SOLUT_SYMP_3"/>
    <property type="match status" value="1"/>
</dbReference>
<reference evidence="2 3" key="1">
    <citation type="journal article" date="2015" name="Nature">
        <title>rRNA introns, odd ribosomes, and small enigmatic genomes across a large radiation of phyla.</title>
        <authorList>
            <person name="Brown C.T."/>
            <person name="Hug L.A."/>
            <person name="Thomas B.C."/>
            <person name="Sharon I."/>
            <person name="Castelle C.J."/>
            <person name="Singh A."/>
            <person name="Wilkins M.J."/>
            <person name="Williams K.H."/>
            <person name="Banfield J.F."/>
        </authorList>
    </citation>
    <scope>NUCLEOTIDE SEQUENCE [LARGE SCALE GENOMIC DNA]</scope>
</reference>
<proteinExistence type="predicted"/>
<name>A0A0G2AFI4_9BACT</name>
<protein>
    <recommendedName>
        <fullName evidence="4">Glycerophosphoryl diester phosphodiesterase membrane domain-containing protein</fullName>
    </recommendedName>
</protein>
<evidence type="ECO:0000256" key="1">
    <source>
        <dbReference type="SAM" id="Phobius"/>
    </source>
</evidence>
<feature type="transmembrane region" description="Helical" evidence="1">
    <location>
        <begin position="222"/>
        <end position="243"/>
    </location>
</feature>
<gene>
    <name evidence="2" type="ORF">UY76_C0062G0005</name>
</gene>
<accession>A0A0G2AFI4</accession>
<organism evidence="2 3">
    <name type="scientific">Candidatus Uhrbacteria bacterium GW2011_GWA2_52_8d</name>
    <dbReference type="NCBI Taxonomy" id="1618979"/>
    <lineage>
        <taxon>Bacteria</taxon>
        <taxon>Candidatus Uhriibacteriota</taxon>
    </lineage>
</organism>
<keyword evidence="1" id="KW-0812">Transmembrane</keyword>
<dbReference type="AlphaFoldDB" id="A0A0G2AFI4"/>
<feature type="transmembrane region" description="Helical" evidence="1">
    <location>
        <begin position="67"/>
        <end position="89"/>
    </location>
</feature>
<keyword evidence="1" id="KW-0472">Membrane</keyword>
<feature type="transmembrane region" description="Helical" evidence="1">
    <location>
        <begin position="119"/>
        <end position="149"/>
    </location>
</feature>
<dbReference type="GO" id="GO:0022857">
    <property type="term" value="F:transmembrane transporter activity"/>
    <property type="evidence" value="ECO:0007669"/>
    <property type="project" value="InterPro"/>
</dbReference>
<evidence type="ECO:0000313" key="3">
    <source>
        <dbReference type="Proteomes" id="UP000034054"/>
    </source>
</evidence>
<evidence type="ECO:0008006" key="4">
    <source>
        <dbReference type="Google" id="ProtNLM"/>
    </source>
</evidence>
<dbReference type="EMBL" id="LCRH01000062">
    <property type="protein sequence ID" value="KKW31264.1"/>
    <property type="molecule type" value="Genomic_DNA"/>
</dbReference>
<dbReference type="InterPro" id="IPR001734">
    <property type="entry name" value="Na/solute_symporter"/>
</dbReference>
<sequence>MPKPLLSVGELIDQSWDLFRARMTELLSISGWLLITAILFAFALAFYPSASKLQLDSDLTALETMGVMLFSLTSLVIVPLVSFWIYIALTKALGAHFARRTVNAKTAIREAKSAFFPTLLTSVMVMLTMLLAIVIGFVLAAILATLGFLTSVSSIIFLANLILLIGIFVSLFLTIKWVMYYFMAPYLTMLDGTPAKLALATSRQLIEGRFWSVLLRMFVPKLVFIMFGVFAMSIVAFLVGILIDASAGLNLDFQLRITTMTQTIVPILIAVLINPLIIISDVLLLRSLRS</sequence>
<feature type="transmembrane region" description="Helical" evidence="1">
    <location>
        <begin position="155"/>
        <end position="179"/>
    </location>
</feature>
<evidence type="ECO:0000313" key="2">
    <source>
        <dbReference type="EMBL" id="KKW31264.1"/>
    </source>
</evidence>
<feature type="transmembrane region" description="Helical" evidence="1">
    <location>
        <begin position="26"/>
        <end position="47"/>
    </location>
</feature>
<keyword evidence="1" id="KW-1133">Transmembrane helix</keyword>
<comment type="caution">
    <text evidence="2">The sequence shown here is derived from an EMBL/GenBank/DDBJ whole genome shotgun (WGS) entry which is preliminary data.</text>
</comment>
<dbReference type="Proteomes" id="UP000034054">
    <property type="component" value="Unassembled WGS sequence"/>
</dbReference>
<feature type="transmembrane region" description="Helical" evidence="1">
    <location>
        <begin position="263"/>
        <end position="285"/>
    </location>
</feature>
<dbReference type="GO" id="GO:0016020">
    <property type="term" value="C:membrane"/>
    <property type="evidence" value="ECO:0007669"/>
    <property type="project" value="InterPro"/>
</dbReference>